<dbReference type="Gene3D" id="2.40.50.90">
    <property type="match status" value="1"/>
</dbReference>
<comment type="caution">
    <text evidence="2">The sequence shown here is derived from an EMBL/GenBank/DDBJ whole genome shotgun (WGS) entry which is preliminary data.</text>
</comment>
<dbReference type="AlphaFoldDB" id="A0A316BIL0"/>
<dbReference type="RefSeq" id="WP_109614948.1">
    <property type="nucleotide sequence ID" value="NZ_QGGG01000031.1"/>
</dbReference>
<evidence type="ECO:0000259" key="1">
    <source>
        <dbReference type="PROSITE" id="PS50830"/>
    </source>
</evidence>
<dbReference type="PROSITE" id="PS50830">
    <property type="entry name" value="TNASE_3"/>
    <property type="match status" value="1"/>
</dbReference>
<dbReference type="Proteomes" id="UP000245396">
    <property type="component" value="Unassembled WGS sequence"/>
</dbReference>
<evidence type="ECO:0000313" key="2">
    <source>
        <dbReference type="EMBL" id="PWJ72672.1"/>
    </source>
</evidence>
<dbReference type="OrthoDB" id="7469880at2"/>
<name>A0A316BIL0_PSESE</name>
<reference evidence="2 3" key="1">
    <citation type="submission" date="2018-05" db="EMBL/GenBank/DDBJ databases">
        <title>Genomic Encyclopedia of Type Strains, Phase IV (KMG-IV): sequencing the most valuable type-strain genomes for metagenomic binning, comparative biology and taxonomic classification.</title>
        <authorList>
            <person name="Goeker M."/>
        </authorList>
    </citation>
    <scope>NUCLEOTIDE SEQUENCE [LARGE SCALE GENOMIC DNA]</scope>
    <source>
        <strain evidence="2 3">DSM 6986</strain>
    </source>
</reference>
<proteinExistence type="predicted"/>
<protein>
    <submittedName>
        <fullName evidence="2">Nuclease-like protein</fullName>
    </submittedName>
</protein>
<dbReference type="InterPro" id="IPR016071">
    <property type="entry name" value="Staphylococal_nuclease_OB-fold"/>
</dbReference>
<sequence>MFSHIVVSVLLCTASCEPAEIRVWDGDSIRLSTTRQAETVRIFNIDAPEIEGPCAYESGLALQSKVRLAELLNGRRVEILRQGTDRYGRTLAVIRVEGRDVGDILVSEGLARTWAGRREPWC</sequence>
<feature type="domain" description="TNase-like" evidence="1">
    <location>
        <begin position="22"/>
        <end position="112"/>
    </location>
</feature>
<organism evidence="2 3">
    <name type="scientific">Pseudaminobacter salicylatoxidans</name>
    <dbReference type="NCBI Taxonomy" id="93369"/>
    <lineage>
        <taxon>Bacteria</taxon>
        <taxon>Pseudomonadati</taxon>
        <taxon>Pseudomonadota</taxon>
        <taxon>Alphaproteobacteria</taxon>
        <taxon>Hyphomicrobiales</taxon>
        <taxon>Phyllobacteriaceae</taxon>
        <taxon>Pseudaminobacter</taxon>
    </lineage>
</organism>
<dbReference type="Pfam" id="PF00565">
    <property type="entry name" value="SNase"/>
    <property type="match status" value="1"/>
</dbReference>
<dbReference type="SUPFAM" id="SSF50199">
    <property type="entry name" value="Staphylococcal nuclease"/>
    <property type="match status" value="1"/>
</dbReference>
<dbReference type="EMBL" id="QGGG01000031">
    <property type="protein sequence ID" value="PWJ72672.1"/>
    <property type="molecule type" value="Genomic_DNA"/>
</dbReference>
<accession>A0A316BIL0</accession>
<evidence type="ECO:0000313" key="3">
    <source>
        <dbReference type="Proteomes" id="UP000245396"/>
    </source>
</evidence>
<dbReference type="SMART" id="SM00318">
    <property type="entry name" value="SNc"/>
    <property type="match status" value="1"/>
</dbReference>
<gene>
    <name evidence="2" type="ORF">C7441_1312</name>
</gene>
<dbReference type="InterPro" id="IPR035437">
    <property type="entry name" value="SNase_OB-fold_sf"/>
</dbReference>
<keyword evidence="3" id="KW-1185">Reference proteome</keyword>